<organism evidence="1 2">
    <name type="scientific">Bacillus wiedmannii</name>
    <dbReference type="NCBI Taxonomy" id="1890302"/>
    <lineage>
        <taxon>Bacteria</taxon>
        <taxon>Bacillati</taxon>
        <taxon>Bacillota</taxon>
        <taxon>Bacilli</taxon>
        <taxon>Bacillales</taxon>
        <taxon>Bacillaceae</taxon>
        <taxon>Bacillus</taxon>
        <taxon>Bacillus cereus group</taxon>
    </lineage>
</organism>
<reference evidence="1 2" key="1">
    <citation type="journal article" date="2019" name="Environ. Microbiol.">
        <title>An active ?-lactamase is a part of an orchestrated cell wall stress resistance network of Bacillus subtilis and related rhizosphere species.</title>
        <authorList>
            <person name="Bucher T."/>
            <person name="Keren-Paz A."/>
            <person name="Hausser J."/>
            <person name="Olender T."/>
            <person name="Cytryn E."/>
            <person name="Kolodkin-Gal I."/>
        </authorList>
    </citation>
    <scope>NUCLEOTIDE SEQUENCE [LARGE SCALE GENOMIC DNA]</scope>
    <source>
        <strain evidence="1 2">I5</strain>
    </source>
</reference>
<dbReference type="Gene3D" id="3.30.1120.170">
    <property type="match status" value="1"/>
</dbReference>
<dbReference type="Proteomes" id="UP000305222">
    <property type="component" value="Unassembled WGS sequence"/>
</dbReference>
<protein>
    <submittedName>
        <fullName evidence="1">Uncharacterized protein</fullName>
    </submittedName>
</protein>
<accession>A0A4U3AUV8</accession>
<gene>
    <name evidence="1" type="ORF">FC699_20175</name>
</gene>
<comment type="caution">
    <text evidence="1">The sequence shown here is derived from an EMBL/GenBank/DDBJ whole genome shotgun (WGS) entry which is preliminary data.</text>
</comment>
<name>A0A4U3AUV8_9BACI</name>
<sequence length="62" mass="7239">VYTKNMCYKRNTGEEADISLCQPNIEKAKTELKLSDKLIYGDLLRFDPNNRYKTGTMTTKFE</sequence>
<evidence type="ECO:0000313" key="1">
    <source>
        <dbReference type="EMBL" id="TKI92357.1"/>
    </source>
</evidence>
<proteinExistence type="predicted"/>
<dbReference type="EMBL" id="SZON01001144">
    <property type="protein sequence ID" value="TKI92357.1"/>
    <property type="molecule type" value="Genomic_DNA"/>
</dbReference>
<feature type="non-terminal residue" evidence="1">
    <location>
        <position position="1"/>
    </location>
</feature>
<evidence type="ECO:0000313" key="2">
    <source>
        <dbReference type="Proteomes" id="UP000305222"/>
    </source>
</evidence>
<dbReference type="AlphaFoldDB" id="A0A4U3AUV8"/>